<feature type="region of interest" description="Disordered" evidence="1">
    <location>
        <begin position="137"/>
        <end position="167"/>
    </location>
</feature>
<gene>
    <name evidence="2" type="ORF">K504DRAFT_462576</name>
</gene>
<dbReference type="EMBL" id="MU005765">
    <property type="protein sequence ID" value="KAF2714143.1"/>
    <property type="molecule type" value="Genomic_DNA"/>
</dbReference>
<feature type="compositionally biased region" description="Basic residues" evidence="1">
    <location>
        <begin position="197"/>
        <end position="212"/>
    </location>
</feature>
<feature type="region of interest" description="Disordered" evidence="1">
    <location>
        <begin position="192"/>
        <end position="220"/>
    </location>
</feature>
<keyword evidence="3" id="KW-1185">Reference proteome</keyword>
<reference evidence="2" key="1">
    <citation type="journal article" date="2020" name="Stud. Mycol.">
        <title>101 Dothideomycetes genomes: a test case for predicting lifestyles and emergence of pathogens.</title>
        <authorList>
            <person name="Haridas S."/>
            <person name="Albert R."/>
            <person name="Binder M."/>
            <person name="Bloem J."/>
            <person name="Labutti K."/>
            <person name="Salamov A."/>
            <person name="Andreopoulos B."/>
            <person name="Baker S."/>
            <person name="Barry K."/>
            <person name="Bills G."/>
            <person name="Bluhm B."/>
            <person name="Cannon C."/>
            <person name="Castanera R."/>
            <person name="Culley D."/>
            <person name="Daum C."/>
            <person name="Ezra D."/>
            <person name="Gonzalez J."/>
            <person name="Henrissat B."/>
            <person name="Kuo A."/>
            <person name="Liang C."/>
            <person name="Lipzen A."/>
            <person name="Lutzoni F."/>
            <person name="Magnuson J."/>
            <person name="Mondo S."/>
            <person name="Nolan M."/>
            <person name="Ohm R."/>
            <person name="Pangilinan J."/>
            <person name="Park H.-J."/>
            <person name="Ramirez L."/>
            <person name="Alfaro M."/>
            <person name="Sun H."/>
            <person name="Tritt A."/>
            <person name="Yoshinaga Y."/>
            <person name="Zwiers L.-H."/>
            <person name="Turgeon B."/>
            <person name="Goodwin S."/>
            <person name="Spatafora J."/>
            <person name="Crous P."/>
            <person name="Grigoriev I."/>
        </authorList>
    </citation>
    <scope>NUCLEOTIDE SEQUENCE</scope>
    <source>
        <strain evidence="2">CBS 279.74</strain>
    </source>
</reference>
<dbReference type="Proteomes" id="UP000799428">
    <property type="component" value="Unassembled WGS sequence"/>
</dbReference>
<accession>A0A6G1KND0</accession>
<dbReference type="AlphaFoldDB" id="A0A6G1KND0"/>
<evidence type="ECO:0000313" key="2">
    <source>
        <dbReference type="EMBL" id="KAF2714143.1"/>
    </source>
</evidence>
<protein>
    <submittedName>
        <fullName evidence="2">Uncharacterized protein</fullName>
    </submittedName>
</protein>
<evidence type="ECO:0000313" key="3">
    <source>
        <dbReference type="Proteomes" id="UP000799428"/>
    </source>
</evidence>
<name>A0A6G1KND0_9PLEO</name>
<organism evidence="2 3">
    <name type="scientific">Pleomassaria siparia CBS 279.74</name>
    <dbReference type="NCBI Taxonomy" id="1314801"/>
    <lineage>
        <taxon>Eukaryota</taxon>
        <taxon>Fungi</taxon>
        <taxon>Dikarya</taxon>
        <taxon>Ascomycota</taxon>
        <taxon>Pezizomycotina</taxon>
        <taxon>Dothideomycetes</taxon>
        <taxon>Pleosporomycetidae</taxon>
        <taxon>Pleosporales</taxon>
        <taxon>Pleomassariaceae</taxon>
        <taxon>Pleomassaria</taxon>
    </lineage>
</organism>
<sequence>MPLISFLAVPGSPGCSFAHTSRASRLIKSIIEPRISQSNCVYHFPTPIAVSSISSRRSTWSVRVHAYSSAVLASFQHLKGPASGCILYRSLEPHVPSARFTRYYSNEDELPERASVSSASVLDIREEGNTRINVDEVDADGRPTATPPGRRIQPSRNKTKARRQSQPAHILDMMQSSARNIYTQTPIGKIDLSYTSPRRRGLGGIPRQRHRNTSPNVISAYRSPPPSMYTILSRYIETIRMSPWAKEEYELKKQELAVMEAKGYSQSGMERWASSLMTGSSLTAAEIFQPGSTMPPFFLVLLFLRRKRMNTFALGIVFRHVELRLQKEHVSWSDLKILVIRMTRHARTIWPESIPWIASVFTSEAFKIVNSADSNGGLSANMLSDVTHFCNIFLSLLSLPASLHPILSSHGQQTAQFQVLQFMASCTPAVIVTRNGFRAVVRNQLAHEKTPDEREWAKLKGESWPPWRKNRTAMDEEKGYEFGTSRASRILHRMYEAGYGDRSWERLAALYAGWDTDLSPTIQTRTSLPYLSTQYRSMARLHNGLWAGRVQATRTRREAWACFLAYEASGTPARQEVYSAMFEKLHYSEMQREEPDLTRTDSMLLPGDGKEVVPEPESSLHLVYLNETIPSFEQLYWRMVAKGLRPTHRLLAFLLKATPSYDMGMSLLESAKTDFGGGIQCLLEGTYADAAPGVNIPGYIVAAFIEFLCRFGRFSRILSTVAPGLSPDEHLSRINSDRHYLLEYAQALLFHFQPYYRPAWTVYLRKVVSTSGGRERETNTSTVSLQYKIVCNLVEAMEKRELDLDDEQLQLVCWSISRTAKYALQGNLATDDAQHVLSSGAHRVRSIFHNLVNANLDINNTAADSSKISRLVPPHIPPAGVLHTYVRTLGILRDFEGLYSFATWAARHHAEVMARSNAQNSGPQALFRTIIALRAGLQGLLSEGRERASSDLVELTKMEIERVEGWGWPSDAEVEKYVSTI</sequence>
<proteinExistence type="predicted"/>
<dbReference type="OrthoDB" id="410701at2759"/>
<evidence type="ECO:0000256" key="1">
    <source>
        <dbReference type="SAM" id="MobiDB-lite"/>
    </source>
</evidence>